<evidence type="ECO:0000259" key="1">
    <source>
        <dbReference type="PROSITE" id="PS50146"/>
    </source>
</evidence>
<organism evidence="2 3">
    <name type="scientific">Leucothrix pacifica</name>
    <dbReference type="NCBI Taxonomy" id="1247513"/>
    <lineage>
        <taxon>Bacteria</taxon>
        <taxon>Pseudomonadati</taxon>
        <taxon>Pseudomonadota</taxon>
        <taxon>Gammaproteobacteria</taxon>
        <taxon>Thiotrichales</taxon>
        <taxon>Thiotrichaceae</taxon>
        <taxon>Leucothrix</taxon>
    </lineage>
</organism>
<evidence type="ECO:0000313" key="2">
    <source>
        <dbReference type="EMBL" id="PWQ92322.1"/>
    </source>
</evidence>
<dbReference type="PROSITE" id="PS50146">
    <property type="entry name" value="DAGK"/>
    <property type="match status" value="1"/>
</dbReference>
<dbReference type="SUPFAM" id="SSF111331">
    <property type="entry name" value="NAD kinase/diacylglycerol kinase-like"/>
    <property type="match status" value="1"/>
</dbReference>
<reference evidence="2 3" key="1">
    <citation type="submission" date="2018-05" db="EMBL/GenBank/DDBJ databases">
        <title>Leucothrix arctica sp. nov., isolated from Arctic seawater.</title>
        <authorList>
            <person name="Choi A."/>
            <person name="Baek K."/>
        </authorList>
    </citation>
    <scope>NUCLEOTIDE SEQUENCE [LARGE SCALE GENOMIC DNA]</scope>
    <source>
        <strain evidence="2 3">JCM 18388</strain>
    </source>
</reference>
<dbReference type="RefSeq" id="WP_109839774.1">
    <property type="nucleotide sequence ID" value="NZ_QGKM01000096.1"/>
</dbReference>
<dbReference type="GO" id="GO:0016301">
    <property type="term" value="F:kinase activity"/>
    <property type="evidence" value="ECO:0007669"/>
    <property type="project" value="InterPro"/>
</dbReference>
<dbReference type="AlphaFoldDB" id="A0A317C857"/>
<dbReference type="Proteomes" id="UP000245539">
    <property type="component" value="Unassembled WGS sequence"/>
</dbReference>
<dbReference type="OrthoDB" id="142078at2"/>
<dbReference type="InterPro" id="IPR016064">
    <property type="entry name" value="NAD/diacylglycerol_kinase_sf"/>
</dbReference>
<evidence type="ECO:0000313" key="3">
    <source>
        <dbReference type="Proteomes" id="UP000245539"/>
    </source>
</evidence>
<protein>
    <recommendedName>
        <fullName evidence="1">DAGKc domain-containing protein</fullName>
    </recommendedName>
</protein>
<proteinExistence type="predicted"/>
<dbReference type="Pfam" id="PF00781">
    <property type="entry name" value="DAGK_cat"/>
    <property type="match status" value="1"/>
</dbReference>
<dbReference type="InterPro" id="IPR045540">
    <property type="entry name" value="YegS/DAGK_C"/>
</dbReference>
<keyword evidence="3" id="KW-1185">Reference proteome</keyword>
<dbReference type="Gene3D" id="3.40.50.10330">
    <property type="entry name" value="Probable inorganic polyphosphate/atp-NAD kinase, domain 1"/>
    <property type="match status" value="1"/>
</dbReference>
<accession>A0A317C857</accession>
<feature type="domain" description="DAGKc" evidence="1">
    <location>
        <begin position="1"/>
        <end position="133"/>
    </location>
</feature>
<dbReference type="InterPro" id="IPR001206">
    <property type="entry name" value="Diacylglycerol_kinase_cat_dom"/>
</dbReference>
<dbReference type="Gene3D" id="2.60.200.40">
    <property type="match status" value="1"/>
</dbReference>
<comment type="caution">
    <text evidence="2">The sequence shown here is derived from an EMBL/GenBank/DDBJ whole genome shotgun (WGS) entry which is preliminary data.</text>
</comment>
<name>A0A317C857_9GAMM</name>
<sequence>MLAITLIYNPKSGTLLEQSSGTDLPAYFRSLLAKFPDVELTLLPFKGELLKTLPQRLTDDTPDAVWVAGGDGTVIAIAGITETLNIPLGILPGGTMNLLARDIGMSLDMRIAVQQLIDAKVEYIDRAEINGLPFLCISNIGMSTKLTERRERLRRHSGWIRWPMMLAYMLKFMFVYPPIRIQLKVNGHNRSLRTRSVTVTNNPLSAQSTIVPVRTGLTQGQLGIYITRDRSIWSLPRLIFRLLIGDWQDDEDMLMFKASDVEIHFTKRRRKLRIMSDGELRRVNVPLKYRIYPAVLPILKPGN</sequence>
<dbReference type="InterPro" id="IPR017438">
    <property type="entry name" value="ATP-NAD_kinase_N"/>
</dbReference>
<gene>
    <name evidence="2" type="ORF">DKW60_21780</name>
</gene>
<dbReference type="Pfam" id="PF19279">
    <property type="entry name" value="YegS_C"/>
    <property type="match status" value="1"/>
</dbReference>
<dbReference type="EMBL" id="QGKM01000096">
    <property type="protein sequence ID" value="PWQ92322.1"/>
    <property type="molecule type" value="Genomic_DNA"/>
</dbReference>
<dbReference type="SMART" id="SM00046">
    <property type="entry name" value="DAGKc"/>
    <property type="match status" value="1"/>
</dbReference>